<reference evidence="2" key="2">
    <citation type="submission" date="2015-01" db="EMBL/GenBank/DDBJ databases">
        <title>Evolutionary Origins and Diversification of the Mycorrhizal Mutualists.</title>
        <authorList>
            <consortium name="DOE Joint Genome Institute"/>
            <consortium name="Mycorrhizal Genomics Consortium"/>
            <person name="Kohler A."/>
            <person name="Kuo A."/>
            <person name="Nagy L.G."/>
            <person name="Floudas D."/>
            <person name="Copeland A."/>
            <person name="Barry K.W."/>
            <person name="Cichocki N."/>
            <person name="Veneault-Fourrey C."/>
            <person name="LaButti K."/>
            <person name="Lindquist E.A."/>
            <person name="Lipzen A."/>
            <person name="Lundell T."/>
            <person name="Morin E."/>
            <person name="Murat C."/>
            <person name="Riley R."/>
            <person name="Ohm R."/>
            <person name="Sun H."/>
            <person name="Tunlid A."/>
            <person name="Henrissat B."/>
            <person name="Grigoriev I.V."/>
            <person name="Hibbett D.S."/>
            <person name="Martin F."/>
        </authorList>
    </citation>
    <scope>NUCLEOTIDE SEQUENCE [LARGE SCALE GENOMIC DNA]</scope>
    <source>
        <strain evidence="2">Ve08.2h10</strain>
    </source>
</reference>
<dbReference type="InParanoid" id="A0A0D0DH43"/>
<evidence type="ECO:0000313" key="2">
    <source>
        <dbReference type="Proteomes" id="UP000054538"/>
    </source>
</evidence>
<name>A0A0D0DH43_9AGAM</name>
<sequence length="104" mass="11802">MGIHCMIFHGHCSNSMDKGIWTAPKLQTSKFKQHWSGHKVCDRLGEDFMEYLQDEFNPVLNADDEDDEVSQHKGEKAKMEKVSLGTLVLPPYNSLKLPGQKDAI</sequence>
<reference evidence="1 2" key="1">
    <citation type="submission" date="2014-04" db="EMBL/GenBank/DDBJ databases">
        <authorList>
            <consortium name="DOE Joint Genome Institute"/>
            <person name="Kuo A."/>
            <person name="Kohler A."/>
            <person name="Jargeat P."/>
            <person name="Nagy L.G."/>
            <person name="Floudas D."/>
            <person name="Copeland A."/>
            <person name="Barry K.W."/>
            <person name="Cichocki N."/>
            <person name="Veneault-Fourrey C."/>
            <person name="LaButti K."/>
            <person name="Lindquist E.A."/>
            <person name="Lipzen A."/>
            <person name="Lundell T."/>
            <person name="Morin E."/>
            <person name="Murat C."/>
            <person name="Sun H."/>
            <person name="Tunlid A."/>
            <person name="Henrissat B."/>
            <person name="Grigoriev I.V."/>
            <person name="Hibbett D.S."/>
            <person name="Martin F."/>
            <person name="Nordberg H.P."/>
            <person name="Cantor M.N."/>
            <person name="Hua S.X."/>
        </authorList>
    </citation>
    <scope>NUCLEOTIDE SEQUENCE [LARGE SCALE GENOMIC DNA]</scope>
    <source>
        <strain evidence="1 2">Ve08.2h10</strain>
    </source>
</reference>
<gene>
    <name evidence="1" type="ORF">PAXRUDRAFT_167298</name>
</gene>
<dbReference type="HOGENOM" id="CLU_2171846_0_0_1"/>
<accession>A0A0D0DH43</accession>
<dbReference type="EMBL" id="KN827052">
    <property type="protein sequence ID" value="KIK77310.1"/>
    <property type="molecule type" value="Genomic_DNA"/>
</dbReference>
<dbReference type="AlphaFoldDB" id="A0A0D0DH43"/>
<protein>
    <submittedName>
        <fullName evidence="1">Uncharacterized protein</fullName>
    </submittedName>
</protein>
<dbReference type="Proteomes" id="UP000054538">
    <property type="component" value="Unassembled WGS sequence"/>
</dbReference>
<organism evidence="1 2">
    <name type="scientific">Paxillus rubicundulus Ve08.2h10</name>
    <dbReference type="NCBI Taxonomy" id="930991"/>
    <lineage>
        <taxon>Eukaryota</taxon>
        <taxon>Fungi</taxon>
        <taxon>Dikarya</taxon>
        <taxon>Basidiomycota</taxon>
        <taxon>Agaricomycotina</taxon>
        <taxon>Agaricomycetes</taxon>
        <taxon>Agaricomycetidae</taxon>
        <taxon>Boletales</taxon>
        <taxon>Paxilineae</taxon>
        <taxon>Paxillaceae</taxon>
        <taxon>Paxillus</taxon>
    </lineage>
</organism>
<keyword evidence="2" id="KW-1185">Reference proteome</keyword>
<evidence type="ECO:0000313" key="1">
    <source>
        <dbReference type="EMBL" id="KIK77310.1"/>
    </source>
</evidence>
<proteinExistence type="predicted"/>